<dbReference type="KEGG" id="taer:GT409_09845"/>
<protein>
    <submittedName>
        <fullName evidence="1">Uncharacterized protein</fullName>
    </submittedName>
</protein>
<dbReference type="RefSeq" id="WP_160628922.1">
    <property type="nucleotide sequence ID" value="NZ_CP047593.1"/>
</dbReference>
<dbReference type="EMBL" id="CP047593">
    <property type="protein sequence ID" value="QHI69740.1"/>
    <property type="molecule type" value="Genomic_DNA"/>
</dbReference>
<dbReference type="AlphaFoldDB" id="A0A6P1M581"/>
<proteinExistence type="predicted"/>
<evidence type="ECO:0000313" key="2">
    <source>
        <dbReference type="Proteomes" id="UP000464954"/>
    </source>
</evidence>
<sequence length="78" mass="8902">MSPLKSKWKRRLFAWLSLAAAMVMLVEFNKYMKRQATPCEDGVCPLPTGHGLYIDPFPDEIIPKDVTTNQPNEGIEHE</sequence>
<evidence type="ECO:0000313" key="1">
    <source>
        <dbReference type="EMBL" id="QHI69740.1"/>
    </source>
</evidence>
<dbReference type="Proteomes" id="UP000464954">
    <property type="component" value="Chromosome"/>
</dbReference>
<reference evidence="1 2" key="1">
    <citation type="submission" date="2020-01" db="EMBL/GenBank/DDBJ databases">
        <title>Ponticoccus aerotolerans gen. nov., sp. nov., an anaerobic bacterium and proposal of Ponticoccusceae fam. nov., Ponticoccusles ord. nov. and Ponticoccuse classis nov. in the phylum Kiritimatiellaeota.</title>
        <authorList>
            <person name="Zhou L.Y."/>
            <person name="Du Z.J."/>
        </authorList>
    </citation>
    <scope>NUCLEOTIDE SEQUENCE [LARGE SCALE GENOMIC DNA]</scope>
    <source>
        <strain evidence="1 2">S-5007</strain>
    </source>
</reference>
<accession>A0A6P1M581</accession>
<gene>
    <name evidence="1" type="ORF">GT409_09845</name>
</gene>
<organism evidence="1 2">
    <name type="scientific">Tichowtungia aerotolerans</name>
    <dbReference type="NCBI Taxonomy" id="2697043"/>
    <lineage>
        <taxon>Bacteria</taxon>
        <taxon>Pseudomonadati</taxon>
        <taxon>Kiritimatiellota</taxon>
        <taxon>Tichowtungiia</taxon>
        <taxon>Tichowtungiales</taxon>
        <taxon>Tichowtungiaceae</taxon>
        <taxon>Tichowtungia</taxon>
    </lineage>
</organism>
<keyword evidence="2" id="KW-1185">Reference proteome</keyword>
<name>A0A6P1M581_9BACT</name>